<feature type="compositionally biased region" description="Polar residues" evidence="1">
    <location>
        <begin position="102"/>
        <end position="111"/>
    </location>
</feature>
<feature type="compositionally biased region" description="Low complexity" evidence="1">
    <location>
        <begin position="664"/>
        <end position="682"/>
    </location>
</feature>
<feature type="region of interest" description="Disordered" evidence="1">
    <location>
        <begin position="724"/>
        <end position="751"/>
    </location>
</feature>
<evidence type="ECO:0000313" key="3">
    <source>
        <dbReference type="Proteomes" id="UP001373714"/>
    </source>
</evidence>
<feature type="compositionally biased region" description="Pro residues" evidence="1">
    <location>
        <begin position="231"/>
        <end position="240"/>
    </location>
</feature>
<evidence type="ECO:0000313" key="2">
    <source>
        <dbReference type="EMBL" id="KAK6354409.1"/>
    </source>
</evidence>
<gene>
    <name evidence="2" type="ORF">TWF730_008815</name>
</gene>
<feature type="compositionally biased region" description="Pro residues" evidence="1">
    <location>
        <begin position="738"/>
        <end position="751"/>
    </location>
</feature>
<keyword evidence="3" id="KW-1185">Reference proteome</keyword>
<feature type="compositionally biased region" description="Basic and acidic residues" evidence="1">
    <location>
        <begin position="369"/>
        <end position="378"/>
    </location>
</feature>
<feature type="region of interest" description="Disordered" evidence="1">
    <location>
        <begin position="873"/>
        <end position="1023"/>
    </location>
</feature>
<protein>
    <submittedName>
        <fullName evidence="2">Uncharacterized protein</fullName>
    </submittedName>
</protein>
<evidence type="ECO:0000256" key="1">
    <source>
        <dbReference type="SAM" id="MobiDB-lite"/>
    </source>
</evidence>
<reference evidence="2 3" key="1">
    <citation type="submission" date="2019-10" db="EMBL/GenBank/DDBJ databases">
        <authorList>
            <person name="Palmer J.M."/>
        </authorList>
    </citation>
    <scope>NUCLEOTIDE SEQUENCE [LARGE SCALE GENOMIC DNA]</scope>
    <source>
        <strain evidence="2 3">TWF730</strain>
    </source>
</reference>
<feature type="compositionally biased region" description="Low complexity" evidence="1">
    <location>
        <begin position="55"/>
        <end position="67"/>
    </location>
</feature>
<feature type="compositionally biased region" description="Polar residues" evidence="1">
    <location>
        <begin position="683"/>
        <end position="695"/>
    </location>
</feature>
<feature type="compositionally biased region" description="Low complexity" evidence="1">
    <location>
        <begin position="74"/>
        <end position="101"/>
    </location>
</feature>
<dbReference type="PANTHER" id="PTHR42068:SF1">
    <property type="entry name" value="YALI0B18964P"/>
    <property type="match status" value="1"/>
</dbReference>
<name>A0AAV9V4Q0_9PEZI</name>
<dbReference type="AlphaFoldDB" id="A0AAV9V4Q0"/>
<dbReference type="Proteomes" id="UP001373714">
    <property type="component" value="Unassembled WGS sequence"/>
</dbReference>
<feature type="region of interest" description="Disordered" evidence="1">
    <location>
        <begin position="225"/>
        <end position="493"/>
    </location>
</feature>
<feature type="compositionally biased region" description="Basic residues" evidence="1">
    <location>
        <begin position="1"/>
        <end position="12"/>
    </location>
</feature>
<comment type="caution">
    <text evidence="2">The sequence shown here is derived from an EMBL/GenBank/DDBJ whole genome shotgun (WGS) entry which is preliminary data.</text>
</comment>
<feature type="compositionally biased region" description="Acidic residues" evidence="1">
    <location>
        <begin position="549"/>
        <end position="562"/>
    </location>
</feature>
<feature type="compositionally biased region" description="Basic and acidic residues" evidence="1">
    <location>
        <begin position="529"/>
        <end position="548"/>
    </location>
</feature>
<feature type="region of interest" description="Disordered" evidence="1">
    <location>
        <begin position="529"/>
        <end position="580"/>
    </location>
</feature>
<feature type="compositionally biased region" description="Polar residues" evidence="1">
    <location>
        <begin position="333"/>
        <end position="347"/>
    </location>
</feature>
<feature type="compositionally biased region" description="Polar residues" evidence="1">
    <location>
        <begin position="461"/>
        <end position="475"/>
    </location>
</feature>
<proteinExistence type="predicted"/>
<feature type="region of interest" description="Disordered" evidence="1">
    <location>
        <begin position="656"/>
        <end position="695"/>
    </location>
</feature>
<dbReference type="EMBL" id="JAVHNS010000005">
    <property type="protein sequence ID" value="KAK6354409.1"/>
    <property type="molecule type" value="Genomic_DNA"/>
</dbReference>
<organism evidence="2 3">
    <name type="scientific">Orbilia blumenaviensis</name>
    <dbReference type="NCBI Taxonomy" id="1796055"/>
    <lineage>
        <taxon>Eukaryota</taxon>
        <taxon>Fungi</taxon>
        <taxon>Dikarya</taxon>
        <taxon>Ascomycota</taxon>
        <taxon>Pezizomycotina</taxon>
        <taxon>Orbiliomycetes</taxon>
        <taxon>Orbiliales</taxon>
        <taxon>Orbiliaceae</taxon>
        <taxon>Orbilia</taxon>
    </lineage>
</organism>
<feature type="region of interest" description="Disordered" evidence="1">
    <location>
        <begin position="1"/>
        <end position="187"/>
    </location>
</feature>
<feature type="compositionally biased region" description="Pro residues" evidence="1">
    <location>
        <begin position="321"/>
        <end position="331"/>
    </location>
</feature>
<sequence length="1023" mass="110099">MPIKLPRFRRKSVGNSLDATYQAAEPESPGAPRGNSQFSFDEIERPAPQNRSHFPQYPQPQYQTQGYSTHLKYGDSTGSSSASRSNSNSGGSTGTGYYASDRQSSSSTLPSSADIPRTPPSVEDHYRTGYAVSDSMSLKDPMAYGTGAPVSRGGWQNSKAGPMSKGPSSGPFKLAEPPRLETALDSEPLFGDDMFKFTSDGKRMSAIGLLDAVGPKAATSLFIPSKDAPIDPVPPVPPPKSVSSGTPQGKKFADSRIHGDDEDIYPSAVSSRYQSHVAPSLPSPKIGNTRLSPGAKNGMYPWESRQDTEEDSLMSGEKSPSPGPAPPPPPKQENYQPRHNRTLTPASTLPLKVESMDSLATPPQTGRAPRPDAKESVKRAIGLGKRPTPAGSSSGNHEETKTTSPASTVRRKEVPSSKVSDISPKEEVITIPPPPPIPTTTVTLSSPPKLPRVKTAPVSLPQDNLFSDSESQKSTPKGRPQHPGRAESDDFLTANLMRDAAIASSFEAGESDRLKQPRKVFTKAQFERYKAQQEEERQYQVRNGKKDDSDSESDVSDDDDEVERQRAQAKQRAKQDAHLSVYRQQMMKITGSHGTDTTNLQTNNLGMMNKAASNSTPMLSLSAPMPHLSISSPSSAGDKSDGEDEEVPLGILMAHGFPNKTSGRPPTRLSNSNSSPNLRSVSGTTQFNDNASATNLPPFARHLPADPYFGASLVNQANRVSMAPSSLYGGSQRESQFIPPPQQPRPSPPGRYPTGLIGNIVRDEELRAARRGGGAAQQAPFYNEAMMSPAPISPQIQSQGETVQLQMANQMTQMMQLQMQWMQMQQQQQQMMMGMPGTMPMMPNASPMGGMGMMGGAGLMPNMMMPGQRAMSMVDTGSMPHFQPGPGLMPQQPQPQTPGSNLSPGYAGSVYGHTRSSTLPTFMQPGYTPSIAPSERSNIGQPSRYRPVTYQTGSGNSSGGGDRTRTLLSAAPPSGLKTSLAPKDDSDDEDGWAEMANKKKEKKETWRKKKETGIRSVLKLGGN</sequence>
<accession>A0AAV9V4Q0</accession>
<dbReference type="PANTHER" id="PTHR42068">
    <property type="entry name" value="YALI0B18964P"/>
    <property type="match status" value="1"/>
</dbReference>